<dbReference type="AlphaFoldDB" id="K3WIE5"/>
<protein>
    <recommendedName>
        <fullName evidence="1">Protein ENHANCED DISEASE RESISTANCE 2 C-terminal domain-containing protein</fullName>
    </recommendedName>
</protein>
<dbReference type="PANTHER" id="PTHR12136:SF41">
    <property type="entry name" value="PLECKSTRIN HOMOLOGY (PH) AND LIPID-BINDING START DOMAINS-CONTAINING PROTEIN"/>
    <property type="match status" value="1"/>
</dbReference>
<evidence type="ECO:0000313" key="3">
    <source>
        <dbReference type="Proteomes" id="UP000019132"/>
    </source>
</evidence>
<feature type="domain" description="Protein ENHANCED DISEASE RESISTANCE 2 C-terminal" evidence="1">
    <location>
        <begin position="69"/>
        <end position="295"/>
    </location>
</feature>
<dbReference type="HOGENOM" id="CLU_053956_1_0_1"/>
<dbReference type="Proteomes" id="UP000019132">
    <property type="component" value="Unassembled WGS sequence"/>
</dbReference>
<dbReference type="InParanoid" id="K3WIE5"/>
<dbReference type="EMBL" id="GL376631">
    <property type="status" value="NOT_ANNOTATED_CDS"/>
    <property type="molecule type" value="Genomic_DNA"/>
</dbReference>
<reference evidence="3" key="2">
    <citation type="submission" date="2010-04" db="EMBL/GenBank/DDBJ databases">
        <authorList>
            <person name="Buell R."/>
            <person name="Hamilton J."/>
            <person name="Hostetler J."/>
        </authorList>
    </citation>
    <scope>NUCLEOTIDE SEQUENCE [LARGE SCALE GENOMIC DNA]</scope>
    <source>
        <strain evidence="3">DAOM:BR144</strain>
    </source>
</reference>
<dbReference type="eggNOG" id="ENOG502SJ65">
    <property type="taxonomic scope" value="Eukaryota"/>
</dbReference>
<reference evidence="3" key="1">
    <citation type="journal article" date="2010" name="Genome Biol.">
        <title>Genome sequence of the necrotrophic plant pathogen Pythium ultimum reveals original pathogenicity mechanisms and effector repertoire.</title>
        <authorList>
            <person name="Levesque C.A."/>
            <person name="Brouwer H."/>
            <person name="Cano L."/>
            <person name="Hamilton J.P."/>
            <person name="Holt C."/>
            <person name="Huitema E."/>
            <person name="Raffaele S."/>
            <person name="Robideau G.P."/>
            <person name="Thines M."/>
            <person name="Win J."/>
            <person name="Zerillo M.M."/>
            <person name="Beakes G.W."/>
            <person name="Boore J.L."/>
            <person name="Busam D."/>
            <person name="Dumas B."/>
            <person name="Ferriera S."/>
            <person name="Fuerstenberg S.I."/>
            <person name="Gachon C.M."/>
            <person name="Gaulin E."/>
            <person name="Govers F."/>
            <person name="Grenville-Briggs L."/>
            <person name="Horner N."/>
            <person name="Hostetler J."/>
            <person name="Jiang R.H."/>
            <person name="Johnson J."/>
            <person name="Krajaejun T."/>
            <person name="Lin H."/>
            <person name="Meijer H.J."/>
            <person name="Moore B."/>
            <person name="Morris P."/>
            <person name="Phuntmart V."/>
            <person name="Puiu D."/>
            <person name="Shetty J."/>
            <person name="Stajich J.E."/>
            <person name="Tripathy S."/>
            <person name="Wawra S."/>
            <person name="van West P."/>
            <person name="Whitty B.R."/>
            <person name="Coutinho P.M."/>
            <person name="Henrissat B."/>
            <person name="Martin F."/>
            <person name="Thomas P.D."/>
            <person name="Tyler B.M."/>
            <person name="De Vries R.P."/>
            <person name="Kamoun S."/>
            <person name="Yandell M."/>
            <person name="Tisserat N."/>
            <person name="Buell C.R."/>
        </authorList>
    </citation>
    <scope>NUCLEOTIDE SEQUENCE</scope>
    <source>
        <strain evidence="3">DAOM:BR144</strain>
    </source>
</reference>
<evidence type="ECO:0000259" key="1">
    <source>
        <dbReference type="Pfam" id="PF07059"/>
    </source>
</evidence>
<proteinExistence type="predicted"/>
<keyword evidence="3" id="KW-1185">Reference proteome</keyword>
<dbReference type="VEuPathDB" id="FungiDB:PYU1_G004726"/>
<dbReference type="OMA" id="FIHEDDH"/>
<organism evidence="2 3">
    <name type="scientific">Globisporangium ultimum (strain ATCC 200006 / CBS 805.95 / DAOM BR144)</name>
    <name type="common">Pythium ultimum</name>
    <dbReference type="NCBI Taxonomy" id="431595"/>
    <lineage>
        <taxon>Eukaryota</taxon>
        <taxon>Sar</taxon>
        <taxon>Stramenopiles</taxon>
        <taxon>Oomycota</taxon>
        <taxon>Peronosporomycetes</taxon>
        <taxon>Pythiales</taxon>
        <taxon>Pythiaceae</taxon>
        <taxon>Globisporangium</taxon>
    </lineage>
</organism>
<dbReference type="EnsemblProtists" id="PYU1_T004737">
    <property type="protein sequence ID" value="PYU1_T004737"/>
    <property type="gene ID" value="PYU1_G004726"/>
</dbReference>
<dbReference type="Pfam" id="PF07059">
    <property type="entry name" value="EDR2_C"/>
    <property type="match status" value="1"/>
</dbReference>
<reference evidence="2" key="3">
    <citation type="submission" date="2015-02" db="UniProtKB">
        <authorList>
            <consortium name="EnsemblProtists"/>
        </authorList>
    </citation>
    <scope>IDENTIFICATION</scope>
    <source>
        <strain evidence="2">DAOM BR144</strain>
    </source>
</reference>
<accession>K3WIE5</accession>
<dbReference type="PANTHER" id="PTHR12136">
    <property type="entry name" value="ENHANCED DISEASE RESISTANCE-RELATED"/>
    <property type="match status" value="1"/>
</dbReference>
<dbReference type="InterPro" id="IPR009769">
    <property type="entry name" value="EDR2_C"/>
</dbReference>
<sequence>MTDDRDVDAALVADVDALALREKALADAQPHPEAVVVEQDVHENTLVADDAAFPNAPFSVYGDAIRSMWSEPDSSDVQVRGATYLADQVKVPSGDALGKLLHVDVLNVADVEDRHHIALQEEKRPHSVLKYCREAFPDSMVFILNMELPNAEHTCIVSYWLLPRLRDAVSDTEHDPKKNFQRLLWSFCNAEDDAFRTQRFKLIPDFQNAPWVFQTLVPSRPVLSGNKLTQHYFRRHNYFELDLDIASSTAATYIGSLCCSWATYLDVQIFITIQGEAADELPERVIGGVSFKYLDISLAETIEQQQ</sequence>
<name>K3WIE5_GLOUD</name>
<evidence type="ECO:0000313" key="2">
    <source>
        <dbReference type="EnsemblProtists" id="PYU1_T004737"/>
    </source>
</evidence>
<dbReference type="InterPro" id="IPR045096">
    <property type="entry name" value="EDR2-like"/>
</dbReference>